<comment type="caution">
    <text evidence="1">The sequence shown here is derived from an EMBL/GenBank/DDBJ whole genome shotgun (WGS) entry which is preliminary data.</text>
</comment>
<dbReference type="Proteomes" id="UP001062846">
    <property type="component" value="Chromosome 7"/>
</dbReference>
<sequence>MEESAVDGQHPESDFVDAKVEHQGEEDSPAAGVPEDQEPSETRLKNQKPTEVEPEVENSSENGVEGQNLSDNEQVFVKEAQQTEEALVNVPAEPDHATDAATSVAQVEDAGLDEVPENESEGGDTHPGHQHEPVTPNSLVRYSNANAEDDSKGTPKNWLNESMIADDDESGTPEDQAAFMKELESFCREMALDFKPPKFYGQPLNLLKLWRAVIRLGGYDRVTGSKLWRQVGESFHPPKTCTTVSWTFRIFYEKALLEYERNKKQSGELQLAVEALPEPLSVEKEANGHQAPGSGRARRDAAARAMEGWHVQRLYGYGEVGEPIIKDKNLNNMPKREKSLKSIGSVKHKRPVEMEHAVKAARTETAKQLVTTVVDVGPPADWVKINVRETKDCFEVYALVPGLLREEVRVQSDPAGRLVITGQPEQPDNPWGITAFKKVELVEPTIKGTQNVLNACLKAKVKKVVVVSSVAAVLLNPCWPKDQPMDENCWSDTEFCKSTKKVRHWRNELNIVTICPSLAFGAMLQSTLNYSSSFLLSYLKGGSEPVSGQDQQLVDVRDFAEALILLYEKPEAEGRYICSSYTIRAKDLVEKLKAMYPNYDYPPKVSLFVVSILTVQIRRTAHNTIGLDFHFPLFYISFHMQLGLHMHLHDSFTEEIGGRFDVNCKKLQDFGWKYRPLEENIVDAVKNFEECGLLVGDEKKNGHLKKLEKASENLHLFKADLFDYEGLYAAIAGCTGVLHVASPVPSDNPSINPEATS</sequence>
<protein>
    <submittedName>
        <fullName evidence="1">Uncharacterized protein</fullName>
    </submittedName>
</protein>
<dbReference type="EMBL" id="CM046394">
    <property type="protein sequence ID" value="KAI8549082.1"/>
    <property type="molecule type" value="Genomic_DNA"/>
</dbReference>
<reference evidence="1" key="1">
    <citation type="submission" date="2022-02" db="EMBL/GenBank/DDBJ databases">
        <title>Plant Genome Project.</title>
        <authorList>
            <person name="Zhang R.-G."/>
        </authorList>
    </citation>
    <scope>NUCLEOTIDE SEQUENCE</scope>
    <source>
        <strain evidence="1">AT1</strain>
    </source>
</reference>
<accession>A0ACC0N6W4</accession>
<organism evidence="1 2">
    <name type="scientific">Rhododendron molle</name>
    <name type="common">Chinese azalea</name>
    <name type="synonym">Azalea mollis</name>
    <dbReference type="NCBI Taxonomy" id="49168"/>
    <lineage>
        <taxon>Eukaryota</taxon>
        <taxon>Viridiplantae</taxon>
        <taxon>Streptophyta</taxon>
        <taxon>Embryophyta</taxon>
        <taxon>Tracheophyta</taxon>
        <taxon>Spermatophyta</taxon>
        <taxon>Magnoliopsida</taxon>
        <taxon>eudicotyledons</taxon>
        <taxon>Gunneridae</taxon>
        <taxon>Pentapetalae</taxon>
        <taxon>asterids</taxon>
        <taxon>Ericales</taxon>
        <taxon>Ericaceae</taxon>
        <taxon>Ericoideae</taxon>
        <taxon>Rhodoreae</taxon>
        <taxon>Rhododendron</taxon>
    </lineage>
</organism>
<keyword evidence="2" id="KW-1185">Reference proteome</keyword>
<evidence type="ECO:0000313" key="1">
    <source>
        <dbReference type="EMBL" id="KAI8549082.1"/>
    </source>
</evidence>
<proteinExistence type="predicted"/>
<name>A0ACC0N6W4_RHOML</name>
<gene>
    <name evidence="1" type="ORF">RHMOL_Rhmol07G0323400</name>
</gene>
<evidence type="ECO:0000313" key="2">
    <source>
        <dbReference type="Proteomes" id="UP001062846"/>
    </source>
</evidence>